<protein>
    <submittedName>
        <fullName evidence="1">Uncharacterized protein</fullName>
    </submittedName>
</protein>
<organism evidence="1">
    <name type="scientific">Anguilla anguilla</name>
    <name type="common">European freshwater eel</name>
    <name type="synonym">Muraena anguilla</name>
    <dbReference type="NCBI Taxonomy" id="7936"/>
    <lineage>
        <taxon>Eukaryota</taxon>
        <taxon>Metazoa</taxon>
        <taxon>Chordata</taxon>
        <taxon>Craniata</taxon>
        <taxon>Vertebrata</taxon>
        <taxon>Euteleostomi</taxon>
        <taxon>Actinopterygii</taxon>
        <taxon>Neopterygii</taxon>
        <taxon>Teleostei</taxon>
        <taxon>Anguilliformes</taxon>
        <taxon>Anguillidae</taxon>
        <taxon>Anguilla</taxon>
    </lineage>
</organism>
<dbReference type="EMBL" id="GBXM01042149">
    <property type="protein sequence ID" value="JAH66428.1"/>
    <property type="molecule type" value="Transcribed_RNA"/>
</dbReference>
<evidence type="ECO:0000313" key="1">
    <source>
        <dbReference type="EMBL" id="JAH66428.1"/>
    </source>
</evidence>
<reference evidence="1" key="2">
    <citation type="journal article" date="2015" name="Fish Shellfish Immunol.">
        <title>Early steps in the European eel (Anguilla anguilla)-Vibrio vulnificus interaction in the gills: Role of the RtxA13 toxin.</title>
        <authorList>
            <person name="Callol A."/>
            <person name="Pajuelo D."/>
            <person name="Ebbesson L."/>
            <person name="Teles M."/>
            <person name="MacKenzie S."/>
            <person name="Amaro C."/>
        </authorList>
    </citation>
    <scope>NUCLEOTIDE SEQUENCE</scope>
</reference>
<name>A0A0E9UN94_ANGAN</name>
<proteinExistence type="predicted"/>
<dbReference type="AlphaFoldDB" id="A0A0E9UN94"/>
<sequence length="39" mass="4186">MDRPLLGVRRSRLPITMAMIMSHGACGWLASGSAKVSVE</sequence>
<reference evidence="1" key="1">
    <citation type="submission" date="2014-11" db="EMBL/GenBank/DDBJ databases">
        <authorList>
            <person name="Amaro Gonzalez C."/>
        </authorList>
    </citation>
    <scope>NUCLEOTIDE SEQUENCE</scope>
</reference>
<accession>A0A0E9UN94</accession>